<dbReference type="CDD" id="cd07185">
    <property type="entry name" value="OmpA_C-like"/>
    <property type="match status" value="1"/>
</dbReference>
<dbReference type="Proteomes" id="UP000293638">
    <property type="component" value="Unassembled WGS sequence"/>
</dbReference>
<dbReference type="InterPro" id="IPR050330">
    <property type="entry name" value="Bact_OuterMem_StrucFunc"/>
</dbReference>
<evidence type="ECO:0000256" key="1">
    <source>
        <dbReference type="ARBA" id="ARBA00004196"/>
    </source>
</evidence>
<reference evidence="6 7" key="1">
    <citation type="submission" date="2019-02" db="EMBL/GenBank/DDBJ databases">
        <title>Genomic Encyclopedia of Type Strains, Phase IV (KMG-IV): sequencing the most valuable type-strain genomes for metagenomic binning, comparative biology and taxonomic classification.</title>
        <authorList>
            <person name="Goeker M."/>
        </authorList>
    </citation>
    <scope>NUCLEOTIDE SEQUENCE [LARGE SCALE GENOMIC DNA]</scope>
    <source>
        <strain evidence="6 7">DSM 45622</strain>
    </source>
</reference>
<dbReference type="Pfam" id="PF17963">
    <property type="entry name" value="Big_9"/>
    <property type="match status" value="2"/>
</dbReference>
<dbReference type="Pfam" id="PF00691">
    <property type="entry name" value="OmpA"/>
    <property type="match status" value="1"/>
</dbReference>
<dbReference type="GO" id="GO:0005975">
    <property type="term" value="P:carbohydrate metabolic process"/>
    <property type="evidence" value="ECO:0007669"/>
    <property type="project" value="UniProtKB-ARBA"/>
</dbReference>
<dbReference type="GO" id="GO:0030313">
    <property type="term" value="C:cell envelope"/>
    <property type="evidence" value="ECO:0007669"/>
    <property type="project" value="UniProtKB-SubCell"/>
</dbReference>
<accession>A0A4Q7NQT5</accession>
<protein>
    <submittedName>
        <fullName evidence="6">Putative repeat protein (TIGR02543 family)</fullName>
    </submittedName>
</protein>
<dbReference type="SUPFAM" id="SSF49313">
    <property type="entry name" value="Cadherin-like"/>
    <property type="match status" value="1"/>
</dbReference>
<evidence type="ECO:0000256" key="2">
    <source>
        <dbReference type="PROSITE-ProRule" id="PRU00473"/>
    </source>
</evidence>
<dbReference type="InterPro" id="IPR013378">
    <property type="entry name" value="InlB-like_B-rpt"/>
</dbReference>
<feature type="region of interest" description="Disordered" evidence="3">
    <location>
        <begin position="974"/>
        <end position="993"/>
    </location>
</feature>
<dbReference type="Gene3D" id="3.30.1330.60">
    <property type="entry name" value="OmpA-like domain"/>
    <property type="match status" value="1"/>
</dbReference>
<evidence type="ECO:0000313" key="7">
    <source>
        <dbReference type="Proteomes" id="UP000293638"/>
    </source>
</evidence>
<dbReference type="InterPro" id="IPR006665">
    <property type="entry name" value="OmpA-like"/>
</dbReference>
<keyword evidence="7" id="KW-1185">Reference proteome</keyword>
<dbReference type="Gene3D" id="2.60.40.4270">
    <property type="entry name" value="Listeria-Bacteroides repeat domain"/>
    <property type="match status" value="2"/>
</dbReference>
<dbReference type="InterPro" id="IPR042229">
    <property type="entry name" value="Listeria/Bacterioides_rpt_sf"/>
</dbReference>
<gene>
    <name evidence="6" type="ORF">EV189_2814</name>
</gene>
<name>A0A4Q7NQT5_9ACTN</name>
<feature type="compositionally biased region" description="Pro residues" evidence="3">
    <location>
        <begin position="1079"/>
        <end position="1089"/>
    </location>
</feature>
<dbReference type="GO" id="GO:0016020">
    <property type="term" value="C:membrane"/>
    <property type="evidence" value="ECO:0007669"/>
    <property type="project" value="UniProtKB-UniRule"/>
</dbReference>
<evidence type="ECO:0000256" key="4">
    <source>
        <dbReference type="SAM" id="SignalP"/>
    </source>
</evidence>
<dbReference type="Gene3D" id="2.60.40.10">
    <property type="entry name" value="Immunoglobulins"/>
    <property type="match status" value="1"/>
</dbReference>
<feature type="compositionally biased region" description="Low complexity" evidence="3">
    <location>
        <begin position="974"/>
        <end position="989"/>
    </location>
</feature>
<dbReference type="InterPro" id="IPR026395">
    <property type="entry name" value="CshA_fibril"/>
</dbReference>
<keyword evidence="2" id="KW-0472">Membrane</keyword>
<feature type="region of interest" description="Disordered" evidence="3">
    <location>
        <begin position="1070"/>
        <end position="1108"/>
    </location>
</feature>
<dbReference type="InterPro" id="IPR036737">
    <property type="entry name" value="OmpA-like_sf"/>
</dbReference>
<dbReference type="RefSeq" id="WP_130493516.1">
    <property type="nucleotide sequence ID" value="NZ_SGXD01000003.1"/>
</dbReference>
<dbReference type="EMBL" id="SGXD01000003">
    <property type="protein sequence ID" value="RZS87386.1"/>
    <property type="molecule type" value="Genomic_DNA"/>
</dbReference>
<dbReference type="OrthoDB" id="134475at2"/>
<keyword evidence="4" id="KW-0732">Signal</keyword>
<dbReference type="GO" id="GO:0005509">
    <property type="term" value="F:calcium ion binding"/>
    <property type="evidence" value="ECO:0007669"/>
    <property type="project" value="InterPro"/>
</dbReference>
<dbReference type="Pfam" id="PF09479">
    <property type="entry name" value="Flg_new"/>
    <property type="match status" value="2"/>
</dbReference>
<dbReference type="PROSITE" id="PS51123">
    <property type="entry name" value="OMPA_2"/>
    <property type="match status" value="1"/>
</dbReference>
<feature type="signal peptide" evidence="4">
    <location>
        <begin position="1"/>
        <end position="38"/>
    </location>
</feature>
<dbReference type="NCBIfam" id="NF012211">
    <property type="entry name" value="tand_rpt_95"/>
    <property type="match status" value="2"/>
</dbReference>
<sequence>MPSASLARRAASSAVAAALAVGTLSAVVVVGTAATASAATTVDLAYAPLTFDHSAGKFTDVVGNGKANGDVVVYKNVGPAGKPAIDAVVTTTLSGAAFLNTTTSYDAPGSASTAAAPFQADISTSGTNGTAQFTFAFYAAGTYTLPGSGTPVVLRNVAVTSIDLDSSGSGLQFTDFTGFQDYTMMSAGNGGKITAPTAQGGQRVRFLTSDTSNSSAIPQDQVEVDFDRLQQVSISVGATATSSTNYFGLLFSPADWTGVTTPTRTANPYNVAPTTTSSTYWVQSGTPTVLPRSAFGTYADADGNPMAGVRIPTLPANGTFQYDGSGTWQPVTAGQLVSSEDVDAGLLRFSPGAAASVGPVGFVVNDGLADSAGGTTLTVGIAAQGQAITFAAPPSTATGRAFASGAVASSGLPVTLTSSTNGICTASGSTITTIATGTCTVQADQAGSASYATAVPVTRSFQVVAPVAQTVTFTQPTDKVLTTGPLLFASGATASSGLPVTLTSLTPAVCSTSAQAISADAAGTCTVQASQAGDATRTAATPVSRSFAVTATTWTVTYSANGGTGSVASGTFSAGGSTPVAAGTGLGRAGYRFAGWNTAAAGTGTAYAAGSTYAVAADATLYAQWVQQVTVAYSANGGTGSVTSDTVDVGSATTIRSGAPLSRTGSVFTGWSTTPSGPGTARAVGSSFTPVASTTLYARWNATPVVTGGTTQTIALHGTPGAVTATDADGDPLTFSATGPLPAGLALGSDGTFTGTATLAGTYVATLSVDDGRTGGLATAPLTIVVSAAPGAPGTAPDDVRTPAGAPVTVPVLANDTDPSGWALSVTSVAPAAHGTPTLTSGVVTYAPQPGWSGTDAFTYTIGDGHGGVAVGTVTVTVTPVAVADTATTTGTAPVEVAVLGNDAGTLDPTTVRILTPPAHGTTTVLASGRVAYAAAPGFAGTDTFGYDAADAAGSRTASTVAVTVQAPAPAPAAPLASTGTGTATQTRTVPVPSGGSVALLDAAGTTVSRVERPGEGTYLLDPGTGTISFVPAAGFVGTAGGVGFRVVDAYGQALDATYVPTVTAAPAAPAAPVAPAGPAAPAPAPAPPTGGAGPAAPQQPSPRAATSAPRLRVLTAVAGGGTVPVQCSVSDAQIARCSVVLRTTVSGRQVVVGSGSVALPAAAAAQAVTVPVQLTPLGRTLAAQPGGQPLVIATSVTPRDGGPALAARAVTRVVAKHVVAVRPVFFATDSWAISPADRHYLDRLRTQLDGVTSVRCVGSTDSRNTDTYNTHLGQRRAAAVCAYLLRGRDVSHIAVTTGESAPKATNTTPAGMAYNRRTDIALDY</sequence>
<feature type="compositionally biased region" description="Low complexity" evidence="3">
    <location>
        <begin position="1095"/>
        <end position="1108"/>
    </location>
</feature>
<dbReference type="SUPFAM" id="SSF103088">
    <property type="entry name" value="OmpA-like"/>
    <property type="match status" value="1"/>
</dbReference>
<comment type="caution">
    <text evidence="6">The sequence shown here is derived from an EMBL/GenBank/DDBJ whole genome shotgun (WGS) entry which is preliminary data.</text>
</comment>
<feature type="chain" id="PRO_5020877142" evidence="4">
    <location>
        <begin position="39"/>
        <end position="1325"/>
    </location>
</feature>
<dbReference type="PANTHER" id="PTHR30329:SF21">
    <property type="entry name" value="LIPOPROTEIN YIAD-RELATED"/>
    <property type="match status" value="1"/>
</dbReference>
<evidence type="ECO:0000313" key="6">
    <source>
        <dbReference type="EMBL" id="RZS87386.1"/>
    </source>
</evidence>
<dbReference type="InterPro" id="IPR013783">
    <property type="entry name" value="Ig-like_fold"/>
</dbReference>
<evidence type="ECO:0000256" key="3">
    <source>
        <dbReference type="SAM" id="MobiDB-lite"/>
    </source>
</evidence>
<comment type="subcellular location">
    <subcellularLocation>
        <location evidence="1">Cell envelope</location>
    </subcellularLocation>
</comment>
<organism evidence="6 7">
    <name type="scientific">Motilibacter rhizosphaerae</name>
    <dbReference type="NCBI Taxonomy" id="598652"/>
    <lineage>
        <taxon>Bacteria</taxon>
        <taxon>Bacillati</taxon>
        <taxon>Actinomycetota</taxon>
        <taxon>Actinomycetes</taxon>
        <taxon>Motilibacterales</taxon>
        <taxon>Motilibacteraceae</taxon>
        <taxon>Motilibacter</taxon>
    </lineage>
</organism>
<dbReference type="PANTHER" id="PTHR30329">
    <property type="entry name" value="STATOR ELEMENT OF FLAGELLAR MOTOR COMPLEX"/>
    <property type="match status" value="1"/>
</dbReference>
<dbReference type="InterPro" id="IPR015919">
    <property type="entry name" value="Cadherin-like_sf"/>
</dbReference>
<evidence type="ECO:0000259" key="5">
    <source>
        <dbReference type="PROSITE" id="PS51123"/>
    </source>
</evidence>
<dbReference type="Gene3D" id="2.60.40.2810">
    <property type="match status" value="2"/>
</dbReference>
<proteinExistence type="predicted"/>
<feature type="domain" description="OmpA-like" evidence="5">
    <location>
        <begin position="1215"/>
        <end position="1325"/>
    </location>
</feature>
<dbReference type="Pfam" id="PF19076">
    <property type="entry name" value="CshA_repeat"/>
    <property type="match status" value="1"/>
</dbReference>